<dbReference type="STRING" id="7574.A0A1S3IZD7"/>
<dbReference type="InterPro" id="IPR038586">
    <property type="entry name" value="Tctex-1-like_sf"/>
</dbReference>
<proteinExistence type="inferred from homology"/>
<protein>
    <submittedName>
        <fullName evidence="4 5">Tctex1 domain-containing protein 2</fullName>
    </submittedName>
</protein>
<comment type="similarity">
    <text evidence="1">Belongs to the dynein light chain Tctex-type family.</text>
</comment>
<dbReference type="Pfam" id="PF03645">
    <property type="entry name" value="Tctex-1"/>
    <property type="match status" value="1"/>
</dbReference>
<evidence type="ECO:0000313" key="5">
    <source>
        <dbReference type="RefSeq" id="XP_013403351.1"/>
    </source>
</evidence>
<dbReference type="RefSeq" id="XP_013403351.1">
    <property type="nucleotide sequence ID" value="XM_013547897.1"/>
</dbReference>
<dbReference type="GO" id="GO:0005737">
    <property type="term" value="C:cytoplasm"/>
    <property type="evidence" value="ECO:0007669"/>
    <property type="project" value="TreeGrafter"/>
</dbReference>
<dbReference type="FunFam" id="3.30.1140.40:FF:000003">
    <property type="entry name" value="tctex1 domain-containing protein 2"/>
    <property type="match status" value="1"/>
</dbReference>
<keyword evidence="3" id="KW-1185">Reference proteome</keyword>
<evidence type="ECO:0000256" key="1">
    <source>
        <dbReference type="ARBA" id="ARBA00005361"/>
    </source>
</evidence>
<sequence length="213" mass="24028">MAAEQNTDSLSVKALKDHTDRTEASPSGNRTSFRPRAASIISESGSVASGGPNVKGDLRKMTTQKMVMTGLRKMSIVAKDVLTKRRMSKPAIQLQYENTYKMHPDDGTKFASYRVEEAVRGELEKHLEDMKYDPTKTARLTKQICDKILDKVKDLNFPRYKFVVHVTMGQNGNQGMVEASRCIWDDKTDNYACITYKNASLFAIACIYGMYFE</sequence>
<dbReference type="CDD" id="cd21451">
    <property type="entry name" value="DLC-like_TCTEX1D"/>
    <property type="match status" value="1"/>
</dbReference>
<name>A0A1S3IZD7_LINAN</name>
<dbReference type="KEGG" id="lak:106168727"/>
<dbReference type="GO" id="GO:0007018">
    <property type="term" value="P:microtubule-based movement"/>
    <property type="evidence" value="ECO:0007669"/>
    <property type="project" value="TreeGrafter"/>
</dbReference>
<dbReference type="PANTHER" id="PTHR21255:SF65">
    <property type="entry name" value="TCTEX1 DOMAIN-CONTAINING PROTEIN 2"/>
    <property type="match status" value="1"/>
</dbReference>
<feature type="compositionally biased region" description="Polar residues" evidence="2">
    <location>
        <begin position="1"/>
        <end position="10"/>
    </location>
</feature>
<dbReference type="Proteomes" id="UP000085678">
    <property type="component" value="Unplaced"/>
</dbReference>
<dbReference type="PANTHER" id="PTHR21255">
    <property type="entry name" value="T-COMPLEX-ASSOCIATED-TESTIS-EXPRESSED 1/ DYNEIN LIGHT CHAIN"/>
    <property type="match status" value="1"/>
</dbReference>
<dbReference type="GeneID" id="106168726"/>
<dbReference type="AlphaFoldDB" id="A0A1S3IZD7"/>
<dbReference type="GeneID" id="106168727"/>
<feature type="compositionally biased region" description="Basic and acidic residues" evidence="2">
    <location>
        <begin position="14"/>
        <end position="23"/>
    </location>
</feature>
<dbReference type="Gene3D" id="3.30.1140.40">
    <property type="entry name" value="Tctex-1"/>
    <property type="match status" value="1"/>
</dbReference>
<dbReference type="GO" id="GO:0045505">
    <property type="term" value="F:dynein intermediate chain binding"/>
    <property type="evidence" value="ECO:0007669"/>
    <property type="project" value="TreeGrafter"/>
</dbReference>
<evidence type="ECO:0000313" key="3">
    <source>
        <dbReference type="Proteomes" id="UP000085678"/>
    </source>
</evidence>
<dbReference type="GO" id="GO:0005868">
    <property type="term" value="C:cytoplasmic dynein complex"/>
    <property type="evidence" value="ECO:0007669"/>
    <property type="project" value="TreeGrafter"/>
</dbReference>
<evidence type="ECO:0000313" key="4">
    <source>
        <dbReference type="RefSeq" id="XP_013403350.1"/>
    </source>
</evidence>
<dbReference type="OrthoDB" id="10260741at2759"/>
<dbReference type="InterPro" id="IPR005334">
    <property type="entry name" value="Tctex-1-like"/>
</dbReference>
<organism evidence="3 5">
    <name type="scientific">Lingula anatina</name>
    <name type="common">Brachiopod</name>
    <name type="synonym">Lingula unguis</name>
    <dbReference type="NCBI Taxonomy" id="7574"/>
    <lineage>
        <taxon>Eukaryota</taxon>
        <taxon>Metazoa</taxon>
        <taxon>Spiralia</taxon>
        <taxon>Lophotrochozoa</taxon>
        <taxon>Brachiopoda</taxon>
        <taxon>Linguliformea</taxon>
        <taxon>Lingulata</taxon>
        <taxon>Lingulida</taxon>
        <taxon>Linguloidea</taxon>
        <taxon>Lingulidae</taxon>
        <taxon>Lingula</taxon>
    </lineage>
</organism>
<evidence type="ECO:0000256" key="2">
    <source>
        <dbReference type="SAM" id="MobiDB-lite"/>
    </source>
</evidence>
<dbReference type="KEGG" id="lak:106168726"/>
<reference evidence="4 5" key="1">
    <citation type="submission" date="2025-04" db="UniProtKB">
        <authorList>
            <consortium name="RefSeq"/>
        </authorList>
    </citation>
    <scope>IDENTIFICATION</scope>
    <source>
        <tissue evidence="4 5">Gonads</tissue>
    </source>
</reference>
<feature type="region of interest" description="Disordered" evidence="2">
    <location>
        <begin position="1"/>
        <end position="57"/>
    </location>
</feature>
<accession>A0A1S3IZD7</accession>
<dbReference type="RefSeq" id="XP_013403350.1">
    <property type="nucleotide sequence ID" value="XM_013547896.1"/>
</dbReference>
<gene>
    <name evidence="5" type="primary">LOC106168727</name>
    <name evidence="4" type="synonym">LOC106168726</name>
</gene>